<proteinExistence type="predicted"/>
<organism evidence="2 3">
    <name type="scientific">Coemansia javaensis</name>
    <dbReference type="NCBI Taxonomy" id="2761396"/>
    <lineage>
        <taxon>Eukaryota</taxon>
        <taxon>Fungi</taxon>
        <taxon>Fungi incertae sedis</taxon>
        <taxon>Zoopagomycota</taxon>
        <taxon>Kickxellomycotina</taxon>
        <taxon>Kickxellomycetes</taxon>
        <taxon>Kickxellales</taxon>
        <taxon>Kickxellaceae</taxon>
        <taxon>Coemansia</taxon>
    </lineage>
</organism>
<protein>
    <submittedName>
        <fullName evidence="2">Uncharacterized protein</fullName>
    </submittedName>
</protein>
<name>A0A9W8LFC9_9FUNG</name>
<evidence type="ECO:0000313" key="2">
    <source>
        <dbReference type="EMBL" id="KAJ2778204.1"/>
    </source>
</evidence>
<sequence>MRGRSPACSLSSSAVEELTRVRRVSTASSIGSSIGSSSSSSSSGGGSVSEGEGESESESGSGSNGGGGGSMAADSICSLDTFPRLSIGRVRPRSGGGRAIRLGPLRWRLPGRRRQQQQQQLEGRRRQQQRRQQQQQAQRRADRIQGPAATGGEYRLPRSLRPSSMFHLRLRYAAAAAAAAAARAGPGNHNKHMQQGPAGSGDSGPEADAAPGNGGGAEAAADVDVGGDDPAARLLPFPFSPSLSSLAVGSGARYFRFPSHPAQMLSPLPAAMTTATTTTATATTPRRPSAATCRCAQGGARAPMAPCLQCYFRSSVVPRRGKFVHTQAGPVLDLTSCPASAPLLGSSWPSLASSGPAAAAAGAADLSGSSTSNASSGNARQQQPSAASSAVPLRLSTESAGMQIRLYTRPQTAAARSTRSRKTSAGAASARSGTSVLRRPQTASASTAPSTPRLVDSPNQL</sequence>
<gene>
    <name evidence="2" type="ORF">H4R18_004753</name>
</gene>
<keyword evidence="3" id="KW-1185">Reference proteome</keyword>
<feature type="non-terminal residue" evidence="2">
    <location>
        <position position="461"/>
    </location>
</feature>
<evidence type="ECO:0000256" key="1">
    <source>
        <dbReference type="SAM" id="MobiDB-lite"/>
    </source>
</evidence>
<comment type="caution">
    <text evidence="2">The sequence shown here is derived from an EMBL/GenBank/DDBJ whole genome shotgun (WGS) entry which is preliminary data.</text>
</comment>
<feature type="compositionally biased region" description="Low complexity" evidence="1">
    <location>
        <begin position="218"/>
        <end position="227"/>
    </location>
</feature>
<dbReference type="OrthoDB" id="5600528at2759"/>
<feature type="region of interest" description="Disordered" evidence="1">
    <location>
        <begin position="183"/>
        <end position="227"/>
    </location>
</feature>
<feature type="compositionally biased region" description="Low complexity" evidence="1">
    <location>
        <begin position="28"/>
        <end position="42"/>
    </location>
</feature>
<dbReference type="AlphaFoldDB" id="A0A9W8LFC9"/>
<evidence type="ECO:0000313" key="3">
    <source>
        <dbReference type="Proteomes" id="UP001140217"/>
    </source>
</evidence>
<accession>A0A9W8LFC9</accession>
<feature type="region of interest" description="Disordered" evidence="1">
    <location>
        <begin position="87"/>
        <end position="158"/>
    </location>
</feature>
<feature type="compositionally biased region" description="Low complexity" evidence="1">
    <location>
        <begin position="365"/>
        <end position="390"/>
    </location>
</feature>
<feature type="compositionally biased region" description="Low complexity" evidence="1">
    <location>
        <begin position="412"/>
        <end position="435"/>
    </location>
</feature>
<feature type="region of interest" description="Disordered" evidence="1">
    <location>
        <begin position="365"/>
        <end position="461"/>
    </location>
</feature>
<dbReference type="Proteomes" id="UP001140217">
    <property type="component" value="Unassembled WGS sequence"/>
</dbReference>
<feature type="compositionally biased region" description="Polar residues" evidence="1">
    <location>
        <begin position="441"/>
        <end position="450"/>
    </location>
</feature>
<feature type="region of interest" description="Disordered" evidence="1">
    <location>
        <begin position="1"/>
        <end position="75"/>
    </location>
</feature>
<reference evidence="2" key="1">
    <citation type="submission" date="2022-07" db="EMBL/GenBank/DDBJ databases">
        <title>Phylogenomic reconstructions and comparative analyses of Kickxellomycotina fungi.</title>
        <authorList>
            <person name="Reynolds N.K."/>
            <person name="Stajich J.E."/>
            <person name="Barry K."/>
            <person name="Grigoriev I.V."/>
            <person name="Crous P."/>
            <person name="Smith M.E."/>
        </authorList>
    </citation>
    <scope>NUCLEOTIDE SEQUENCE</scope>
    <source>
        <strain evidence="2">NBRC 105414</strain>
    </source>
</reference>
<dbReference type="EMBL" id="JANBUL010000243">
    <property type="protein sequence ID" value="KAJ2778204.1"/>
    <property type="molecule type" value="Genomic_DNA"/>
</dbReference>